<protein>
    <submittedName>
        <fullName evidence="1">Uncharacterized protein</fullName>
    </submittedName>
</protein>
<sequence>MYPGTVSIADLAFNTPGIDSVETINDIVKTFLEHWKFELQRIDNFEKKIQIIFVDKTKLVFYK</sequence>
<evidence type="ECO:0000313" key="2">
    <source>
        <dbReference type="Proteomes" id="UP000223025"/>
    </source>
</evidence>
<dbReference type="EMBL" id="MF403008">
    <property type="protein sequence ID" value="AUZ94969.1"/>
    <property type="molecule type" value="Genomic_DNA"/>
</dbReference>
<dbReference type="GeneID" id="40088190"/>
<reference evidence="1 2" key="1">
    <citation type="submission" date="2017-06" db="EMBL/GenBank/DDBJ databases">
        <authorList>
            <person name="Kim H.J."/>
            <person name="Triplett B.A."/>
        </authorList>
    </citation>
    <scope>NUCLEOTIDE SEQUENCE [LARGE SCALE GENOMIC DNA]</scope>
</reference>
<dbReference type="KEGG" id="vg:40088190"/>
<accession>A0A2L0UZL3</accession>
<evidence type="ECO:0000313" key="1">
    <source>
        <dbReference type="EMBL" id="AUZ94969.1"/>
    </source>
</evidence>
<dbReference type="RefSeq" id="YP_009611852.1">
    <property type="nucleotide sequence ID" value="NC_042013.1"/>
</dbReference>
<proteinExistence type="predicted"/>
<keyword evidence="2" id="KW-1185">Reference proteome</keyword>
<dbReference type="Proteomes" id="UP000223025">
    <property type="component" value="Segment"/>
</dbReference>
<name>A0A2L0UZL3_9CAUD</name>
<organism evidence="1 2">
    <name type="scientific">Agrobacterium phage Atu_ph07</name>
    <dbReference type="NCBI Taxonomy" id="2024264"/>
    <lineage>
        <taxon>Viruses</taxon>
        <taxon>Duplodnaviria</taxon>
        <taxon>Heunggongvirae</taxon>
        <taxon>Uroviricota</taxon>
        <taxon>Caudoviricetes</taxon>
        <taxon>Polybotosvirus</taxon>
        <taxon>Polybotosvirus Atuph07</taxon>
    </lineage>
</organism>